<organism evidence="2">
    <name type="scientific">Ignavibacterium album</name>
    <dbReference type="NCBI Taxonomy" id="591197"/>
    <lineage>
        <taxon>Bacteria</taxon>
        <taxon>Pseudomonadati</taxon>
        <taxon>Ignavibacteriota</taxon>
        <taxon>Ignavibacteria</taxon>
        <taxon>Ignavibacteriales</taxon>
        <taxon>Ignavibacteriaceae</taxon>
        <taxon>Ignavibacterium</taxon>
    </lineage>
</organism>
<dbReference type="GO" id="GO:0008233">
    <property type="term" value="F:peptidase activity"/>
    <property type="evidence" value="ECO:0007669"/>
    <property type="project" value="UniProtKB-KW"/>
</dbReference>
<proteinExistence type="predicted"/>
<dbReference type="AlphaFoldDB" id="A0A7V2ZMQ3"/>
<evidence type="ECO:0000313" key="2">
    <source>
        <dbReference type="EMBL" id="HFI92755.1"/>
    </source>
</evidence>
<dbReference type="SUPFAM" id="SSF50494">
    <property type="entry name" value="Trypsin-like serine proteases"/>
    <property type="match status" value="1"/>
</dbReference>
<accession>A0A7V2ZMQ3</accession>
<keyword evidence="2" id="KW-0378">Hydrolase</keyword>
<dbReference type="Gene3D" id="2.40.10.120">
    <property type="match status" value="1"/>
</dbReference>
<dbReference type="PROSITE" id="PS51257">
    <property type="entry name" value="PROKAR_LIPOPROTEIN"/>
    <property type="match status" value="1"/>
</dbReference>
<evidence type="ECO:0000256" key="1">
    <source>
        <dbReference type="SAM" id="SignalP"/>
    </source>
</evidence>
<dbReference type="InterPro" id="IPR009003">
    <property type="entry name" value="Peptidase_S1_PA"/>
</dbReference>
<comment type="caution">
    <text evidence="2">The sequence shown here is derived from an EMBL/GenBank/DDBJ whole genome shotgun (WGS) entry which is preliminary data.</text>
</comment>
<keyword evidence="1" id="KW-0732">Signal</keyword>
<feature type="signal peptide" evidence="1">
    <location>
        <begin position="1"/>
        <end position="26"/>
    </location>
</feature>
<feature type="chain" id="PRO_5031527918" evidence="1">
    <location>
        <begin position="27"/>
        <end position="346"/>
    </location>
</feature>
<name>A0A7V2ZMQ3_9BACT</name>
<gene>
    <name evidence="2" type="ORF">ENS31_14645</name>
</gene>
<dbReference type="GO" id="GO:0006508">
    <property type="term" value="P:proteolysis"/>
    <property type="evidence" value="ECO:0007669"/>
    <property type="project" value="UniProtKB-KW"/>
</dbReference>
<protein>
    <submittedName>
        <fullName evidence="2">Serine protease</fullName>
    </submittedName>
</protein>
<keyword evidence="2" id="KW-0645">Protease</keyword>
<dbReference type="Pfam" id="PF13365">
    <property type="entry name" value="Trypsin_2"/>
    <property type="match status" value="1"/>
</dbReference>
<dbReference type="EMBL" id="DSUJ01000011">
    <property type="protein sequence ID" value="HFI92755.1"/>
    <property type="molecule type" value="Genomic_DNA"/>
</dbReference>
<reference evidence="2" key="1">
    <citation type="journal article" date="2020" name="mSystems">
        <title>Genome- and Community-Level Interaction Insights into Carbon Utilization and Element Cycling Functions of Hydrothermarchaeota in Hydrothermal Sediment.</title>
        <authorList>
            <person name="Zhou Z."/>
            <person name="Liu Y."/>
            <person name="Xu W."/>
            <person name="Pan J."/>
            <person name="Luo Z.H."/>
            <person name="Li M."/>
        </authorList>
    </citation>
    <scope>NUCLEOTIDE SEQUENCE [LARGE SCALE GENOMIC DNA]</scope>
    <source>
        <strain evidence="2">SpSt-479</strain>
    </source>
</reference>
<sequence>MKINKRAYNFFIFLSSILLLSCSTVTYDTIYPTLKDGLYDSEFPYRSTSTELEKISNAIQRIISSAFYRVYVFDIDDNYTLEDLKKQSIEKIAVKEILTDNSSSGTGLVIYSENGNVALATCSHTINFLDTVIAYKADAKGNLTKYIESISIKERQVIYVAGFPEGSTVDVLLDDPKTDIAIIGRKYGAQSGFHFQSFKFKMGRAKDLEWGTFVYLLGFPMNNKMITKGIVSSPNKDDIGSFLVDAVINPGFSGGIVLAIRDGVPNFELVGIVQSVPEEKEDMLYPDITDKGAKYNPVIPYKGDIYVKKHSSIRYGITRIIPVEALSKLIEENKTFLSKQGFPIFQ</sequence>